<dbReference type="InterPro" id="IPR002110">
    <property type="entry name" value="Ankyrin_rpt"/>
</dbReference>
<feature type="domain" description="SOCS box" evidence="4">
    <location>
        <begin position="2414"/>
        <end position="2474"/>
    </location>
</feature>
<feature type="repeat" description="ANK" evidence="3">
    <location>
        <begin position="230"/>
        <end position="258"/>
    </location>
</feature>
<keyword evidence="5" id="KW-1185">Reference proteome</keyword>
<feature type="repeat" description="ANK" evidence="3">
    <location>
        <begin position="91"/>
        <end position="114"/>
    </location>
</feature>
<dbReference type="Gene3D" id="1.25.40.20">
    <property type="entry name" value="Ankyrin repeat-containing domain"/>
    <property type="match status" value="11"/>
</dbReference>
<dbReference type="SMART" id="SM00248">
    <property type="entry name" value="ANK"/>
    <property type="match status" value="40"/>
</dbReference>
<evidence type="ECO:0000256" key="2">
    <source>
        <dbReference type="ARBA" id="ARBA00023043"/>
    </source>
</evidence>
<dbReference type="Pfam" id="PF00023">
    <property type="entry name" value="Ank"/>
    <property type="match status" value="3"/>
</dbReference>
<dbReference type="KEGG" id="cvn:111120792"/>
<feature type="repeat" description="ANK" evidence="3">
    <location>
        <begin position="2256"/>
        <end position="2294"/>
    </location>
</feature>
<dbReference type="Proteomes" id="UP000694844">
    <property type="component" value="Chromosome 2"/>
</dbReference>
<reference evidence="6" key="1">
    <citation type="submission" date="2025-08" db="UniProtKB">
        <authorList>
            <consortium name="RefSeq"/>
        </authorList>
    </citation>
    <scope>IDENTIFICATION</scope>
    <source>
        <tissue evidence="6">Whole sample</tissue>
    </source>
</reference>
<feature type="repeat" description="ANK" evidence="3">
    <location>
        <begin position="2223"/>
        <end position="2255"/>
    </location>
</feature>
<dbReference type="PANTHER" id="PTHR24198">
    <property type="entry name" value="ANKYRIN REPEAT AND PROTEIN KINASE DOMAIN-CONTAINING PROTEIN"/>
    <property type="match status" value="1"/>
</dbReference>
<dbReference type="SUPFAM" id="SSF48403">
    <property type="entry name" value="Ankyrin repeat"/>
    <property type="match status" value="7"/>
</dbReference>
<dbReference type="PROSITE" id="PS50297">
    <property type="entry name" value="ANK_REP_REGION"/>
    <property type="match status" value="9"/>
</dbReference>
<dbReference type="RefSeq" id="XP_022317470.1">
    <property type="nucleotide sequence ID" value="XM_022461762.1"/>
</dbReference>
<evidence type="ECO:0000313" key="5">
    <source>
        <dbReference type="Proteomes" id="UP000694844"/>
    </source>
</evidence>
<protein>
    <submittedName>
        <fullName evidence="6">Uncharacterized protein LOC111120792</fullName>
    </submittedName>
</protein>
<feature type="repeat" description="ANK" evidence="3">
    <location>
        <begin position="1927"/>
        <end position="1959"/>
    </location>
</feature>
<keyword evidence="2 3" id="KW-0040">ANK repeat</keyword>
<keyword evidence="1" id="KW-0677">Repeat</keyword>
<dbReference type="InterPro" id="IPR001496">
    <property type="entry name" value="SOCS_box"/>
</dbReference>
<evidence type="ECO:0000259" key="4">
    <source>
        <dbReference type="PROSITE" id="PS50225"/>
    </source>
</evidence>
<dbReference type="PANTHER" id="PTHR24198:SF165">
    <property type="entry name" value="ANKYRIN REPEAT-CONTAINING PROTEIN-RELATED"/>
    <property type="match status" value="1"/>
</dbReference>
<feature type="repeat" description="ANK" evidence="3">
    <location>
        <begin position="1238"/>
        <end position="1271"/>
    </location>
</feature>
<accession>A0A8B8CNV5</accession>
<sequence>MEEETDEMVDKCINSDQADCLEQQLYSAVFFQDFVKFEKLLSHLPGDFDVDFVIDCEREENSLVLLACAKPVKFIQLLKERGANLFITTQNKKNALHIACEYGRLDVVKFLVENVKDKLDFLVESLEGRTVLHYALRAEQNQEEIINYLKSKVKLNVNQVFSSGSTVLLETVSAGDIETTETLFRHGADPNIGMSGTYKAIHIASQQPDNAKMIQLLLDHGANKDELWRHGQRPIHLAIKHGLTDNVSSFLQAGSTLDCPVKLHNRKYRNISTVCLMAWKCPTLVPDLLNRGANPNDTHSLSGSTVLGLVLENSGNAELIESVIRLGADPKGSHRGKPVVNYCQTLGQCLVFLEHGIPLESIEKGIGKSLLRLAIARIEYENQETIEKRIQTLLSQGAKLHGTPKYAKSELMIAIDRGFFRIADYFIALGADLNHVDGSENTALHIICEQNHLWTKRDRDTYFKNFIRKMKKAGVAFNATNEEGMTPLLCHLNGSTNPDVSIFRLLISCGADIYALHPSSKKSILAHAIQNSQTEIFDVIFETQYDVNKLEYNGEPPIVSCISSDSSNKRQVFKKLLRRGASANVRDSEGMSLLEHVLHLKQISMLMQPSLFFMGMGTIYKSNPDPEMEDLLNSLINGGADINAVGKDGNTPLFTAIKEEAFLVAKRLIEEGADVNRIGANNMTSFECCFDLYLKILENRILDSVTKKELECSATLKDIVDAGFRLDVPLSNGLFPLEMVCKHKHTDILLLIMLKSVTDSHVFFPRGESLLFCILDKHPLTIRAFIGRNVPLKTKNGRSAFDIYTEMTFYDANCGYYDRLIPGHNKCLDIFFYRAKLSMRKSNPTLPIFKEPYEVYLGRTVDRINKEELSIRNSASLLQIFKRLNEIDRTVGGINKEEVLSMLPKYKALTELNVIEFEDEQSMLDALDLNETVLKNRPEHLYFVNKDLTEPVFYEISSTMDECCSALEDLIEYEHVSVNDMLSWGIYPICVAVRLRSPALVRLMLDKGADPNVMDSWNETPLSLSIMLQHPEIIRLLVAAKANVNHMGSITGMHNSPRQSLLSRSLKSLNQVSMGRFDRPNALDVIKILVDNGANVNGDQEKVDSALIEAVRMQDVEIVKFLLEHGANGKHKGIQGLTALHVLLMDHPHTHDFENIMKALLEHRADINVKADNGETPLHVSLRQKSPIIQNFITPDLNPNETNNEGISYLMLAAEQGDVDLCRELINLGANCSLLDSKGNSALHYACSSNFNIILLEILLENGCDINLLNNDGHAPINIYLDKNNKAEHFSVFLENGANPNLCKENCKSPLIIAIERRGLDDVVDDLLERGANVNFLGPSKVTALHVALEQVFSVKSWLPSKKRGEENAEETRREKIVDQLLKAGADVNALTSDGLTPLAVLLRNKRWTEEETNRLLLKLLECNADPNIGENPPLCFATETMNILIIKKLLESGAEINKPNKEWKSPLSCCLHKNRADDSKILPVVEFLVDNGSLVNSKENLDSPLHYAVSEKLTKITAFLIEKGANINHIGNSQLTPLLVYNWNDDHYWRKQEDETNLLKLLLLHNANPNVEDLEGNSPLNIALSGKASIQEIQCFLKAGADPLHKGKDNSNAYEQALVKDWAYLDILFKECGTDHITNDFCCMFWKKVFEWRKKKQYISSYDKQQSSYITFIEVSLLILASKESIDVDVTNEEGKTPLIIFSGLNENTVVTRLIERGADVNHVDVNGQNALHALFSFQDIDEGSKRETIELLVKKGCDFYIKDVNGESIFAQTKREYSSLSRHYSRRAKASREFLLSFLNSAKLLEDLNSLLFDAAQQGDFTVINQLIQMGADCAAKSDLGIGVMHLCLQNTSDETPLKECLDCIKTYRNYGGLLAETDTSNNTLILLFLCSKLFPLMNNNESELEEIMELLEVNKGIVNIKNSSGLTPMLKAAYLGSYKCITMLWRKGAKLNSRDSSGNTPLHAVLSKVSITSDVFNSVMFFVDKGVDVNSKNRSEETPLYLALAKIKDKNIRLNVVKLLLSKGANPNVGCDESLPLVKALQLHDAASTIQLLQHGAKTVIQGANRFSSVLMYLMQDDYYTYQSKELGDISKIIVVINERKDYMNTTISEGKSILQLAVRRFRRHEKITDLIRVILDLGADVNAKDSSRNSTLCNVLLSDLDINSAAVGELLLESGANPNGEFLLSKMLVEMTLRYRFDLSKRLAEKLLDHGADPNLYGKKTPNLILAVRTRDINTVKRLIEKGANVKEQDSDGTTSLHNAVSSDYENSEQRKEMVSLLLSHQVNICTKNRMGENALLLEIKRMVGEIKKQRPTDGILIVDLSVFNTLICGGSDFVQARKRMSFDGDVETSPIVMLMKVGMFRASSTLLMCGYPSDNDQEWEKFDMSQYDWSSFDGYRRYKRINYEIDLRNLETTIENTKSEEIPPLVVKCREAIRNHILCCTQGAEIESKISLLPIPQTLKSFLSLREYTYEEEIIELMDSTTNNYDGIIEIINDDSEDSDYDYDEYDYPYYTDDDDYFDMFY</sequence>
<name>A0A8B8CNV5_CRAVI</name>
<feature type="repeat" description="ANK" evidence="3">
    <location>
        <begin position="1205"/>
        <end position="1237"/>
    </location>
</feature>
<feature type="repeat" description="ANK" evidence="3">
    <location>
        <begin position="1501"/>
        <end position="1533"/>
    </location>
</feature>
<gene>
    <name evidence="6" type="primary">LOC111120792</name>
</gene>
<dbReference type="OrthoDB" id="6144034at2759"/>
<proteinExistence type="predicted"/>
<evidence type="ECO:0000313" key="6">
    <source>
        <dbReference type="RefSeq" id="XP_022317470.1"/>
    </source>
</evidence>
<dbReference type="GeneID" id="111120792"/>
<evidence type="ECO:0000256" key="3">
    <source>
        <dbReference type="PROSITE-ProRule" id="PRU00023"/>
    </source>
</evidence>
<feature type="repeat" description="ANK" evidence="3">
    <location>
        <begin position="1695"/>
        <end position="1727"/>
    </location>
</feature>
<dbReference type="InterPro" id="IPR036770">
    <property type="entry name" value="Ankyrin_rpt-contain_sf"/>
</dbReference>
<feature type="repeat" description="ANK" evidence="3">
    <location>
        <begin position="1960"/>
        <end position="1997"/>
    </location>
</feature>
<dbReference type="PROSITE" id="PS50225">
    <property type="entry name" value="SOCS"/>
    <property type="match status" value="1"/>
</dbReference>
<feature type="repeat" description="ANK" evidence="3">
    <location>
        <begin position="2113"/>
        <end position="2150"/>
    </location>
</feature>
<dbReference type="Pfam" id="PF12796">
    <property type="entry name" value="Ank_2"/>
    <property type="match status" value="7"/>
</dbReference>
<feature type="repeat" description="ANK" evidence="3">
    <location>
        <begin position="1998"/>
        <end position="2035"/>
    </location>
</feature>
<evidence type="ECO:0000256" key="1">
    <source>
        <dbReference type="ARBA" id="ARBA00022737"/>
    </source>
</evidence>
<feature type="repeat" description="ANK" evidence="3">
    <location>
        <begin position="1306"/>
        <end position="1339"/>
    </location>
</feature>
<dbReference type="PROSITE" id="PS50088">
    <property type="entry name" value="ANK_REPEAT"/>
    <property type="match status" value="15"/>
</dbReference>
<feature type="repeat" description="ANK" evidence="3">
    <location>
        <begin position="984"/>
        <end position="1016"/>
    </location>
</feature>
<feature type="repeat" description="ANK" evidence="3">
    <location>
        <begin position="648"/>
        <end position="680"/>
    </location>
</feature>
<organism evidence="5 6">
    <name type="scientific">Crassostrea virginica</name>
    <name type="common">Eastern oyster</name>
    <dbReference type="NCBI Taxonomy" id="6565"/>
    <lineage>
        <taxon>Eukaryota</taxon>
        <taxon>Metazoa</taxon>
        <taxon>Spiralia</taxon>
        <taxon>Lophotrochozoa</taxon>
        <taxon>Mollusca</taxon>
        <taxon>Bivalvia</taxon>
        <taxon>Autobranchia</taxon>
        <taxon>Pteriomorphia</taxon>
        <taxon>Ostreida</taxon>
        <taxon>Ostreoidea</taxon>
        <taxon>Ostreidae</taxon>
        <taxon>Crassostrea</taxon>
    </lineage>
</organism>